<name>A0ABQ4B3Y1_9ACTN</name>
<evidence type="ECO:0008006" key="4">
    <source>
        <dbReference type="Google" id="ProtNLM"/>
    </source>
</evidence>
<evidence type="ECO:0000313" key="2">
    <source>
        <dbReference type="EMBL" id="GIE65376.1"/>
    </source>
</evidence>
<protein>
    <recommendedName>
        <fullName evidence="4">ERF superfamily protein</fullName>
    </recommendedName>
</protein>
<dbReference type="EMBL" id="BOMS01000018">
    <property type="protein sequence ID" value="GIE65376.1"/>
    <property type="molecule type" value="Genomic_DNA"/>
</dbReference>
<feature type="region of interest" description="Disordered" evidence="1">
    <location>
        <begin position="1"/>
        <end position="29"/>
    </location>
</feature>
<dbReference type="InterPro" id="IPR007499">
    <property type="entry name" value="ERF_bacteria_virus"/>
</dbReference>
<reference evidence="2 3" key="1">
    <citation type="submission" date="2021-01" db="EMBL/GenBank/DDBJ databases">
        <title>Whole genome shotgun sequence of Actinoplanes palleronii NBRC 14916.</title>
        <authorList>
            <person name="Komaki H."/>
            <person name="Tamura T."/>
        </authorList>
    </citation>
    <scope>NUCLEOTIDE SEQUENCE [LARGE SCALE GENOMIC DNA]</scope>
    <source>
        <strain evidence="2 3">NBRC 14916</strain>
    </source>
</reference>
<evidence type="ECO:0000313" key="3">
    <source>
        <dbReference type="Proteomes" id="UP000624709"/>
    </source>
</evidence>
<dbReference type="Pfam" id="PF04404">
    <property type="entry name" value="ERF"/>
    <property type="match status" value="1"/>
</dbReference>
<keyword evidence="3" id="KW-1185">Reference proteome</keyword>
<gene>
    <name evidence="2" type="ORF">Apa02nite_014840</name>
</gene>
<organism evidence="2 3">
    <name type="scientific">Actinoplanes palleronii</name>
    <dbReference type="NCBI Taxonomy" id="113570"/>
    <lineage>
        <taxon>Bacteria</taxon>
        <taxon>Bacillati</taxon>
        <taxon>Actinomycetota</taxon>
        <taxon>Actinomycetes</taxon>
        <taxon>Micromonosporales</taxon>
        <taxon>Micromonosporaceae</taxon>
        <taxon>Actinoplanes</taxon>
    </lineage>
</organism>
<sequence length="255" mass="27655">MNLRERATAVAAGETGPSAGPERQGITSEPLEDITYTGAITDAEKVPVHVAFARVMADVQSIGKGDQRNDTGGRYAFRGVDRVVNAVGPALRRHGVLMLPTRILELEHRESRTTNNKVMQDVTVKVQWTVIGPAGDMLPPLESAGQATDTSDKGTAKAISVAQRVLLLTSLQIPTQDPDVDRGHERGERPGPTPAEYRDEIVNPRTSIGRLRQISSELREHRVAGALVVNEVGDEEALSDLYIRVVAERRSEAGQ</sequence>
<feature type="compositionally biased region" description="Basic and acidic residues" evidence="1">
    <location>
        <begin position="179"/>
        <end position="189"/>
    </location>
</feature>
<dbReference type="Proteomes" id="UP000624709">
    <property type="component" value="Unassembled WGS sequence"/>
</dbReference>
<proteinExistence type="predicted"/>
<feature type="region of interest" description="Disordered" evidence="1">
    <location>
        <begin position="173"/>
        <end position="202"/>
    </location>
</feature>
<accession>A0ABQ4B3Y1</accession>
<comment type="caution">
    <text evidence="2">The sequence shown here is derived from an EMBL/GenBank/DDBJ whole genome shotgun (WGS) entry which is preliminary data.</text>
</comment>
<dbReference type="RefSeq" id="WP_203824372.1">
    <property type="nucleotide sequence ID" value="NZ_BAAATY010000008.1"/>
</dbReference>
<evidence type="ECO:0000256" key="1">
    <source>
        <dbReference type="SAM" id="MobiDB-lite"/>
    </source>
</evidence>